<dbReference type="SUPFAM" id="SSF50978">
    <property type="entry name" value="WD40 repeat-like"/>
    <property type="match status" value="1"/>
</dbReference>
<organism evidence="5 6">
    <name type="scientific">Emericellopsis cladophorae</name>
    <dbReference type="NCBI Taxonomy" id="2686198"/>
    <lineage>
        <taxon>Eukaryota</taxon>
        <taxon>Fungi</taxon>
        <taxon>Dikarya</taxon>
        <taxon>Ascomycota</taxon>
        <taxon>Pezizomycotina</taxon>
        <taxon>Sordariomycetes</taxon>
        <taxon>Hypocreomycetidae</taxon>
        <taxon>Hypocreales</taxon>
        <taxon>Bionectriaceae</taxon>
        <taxon>Emericellopsis</taxon>
    </lineage>
</organism>
<keyword evidence="2" id="KW-0853">WD repeat</keyword>
<dbReference type="RefSeq" id="XP_051365116.1">
    <property type="nucleotide sequence ID" value="XM_051503499.1"/>
</dbReference>
<gene>
    <name evidence="5" type="ORF">J7T54_004806</name>
</gene>
<evidence type="ECO:0000256" key="4">
    <source>
        <dbReference type="ARBA" id="ARBA00025740"/>
    </source>
</evidence>
<dbReference type="EMBL" id="JAGIXG020000005">
    <property type="protein sequence ID" value="KAI6784260.1"/>
    <property type="molecule type" value="Genomic_DNA"/>
</dbReference>
<dbReference type="GO" id="GO:0005774">
    <property type="term" value="C:vacuolar membrane"/>
    <property type="evidence" value="ECO:0007669"/>
    <property type="project" value="UniProtKB-SubCell"/>
</dbReference>
<comment type="subcellular location">
    <subcellularLocation>
        <location evidence="1">Vacuole membrane</location>
        <topology evidence="1">Peripheral membrane protein</topology>
    </subcellularLocation>
</comment>
<evidence type="ECO:0000313" key="6">
    <source>
        <dbReference type="Proteomes" id="UP001055219"/>
    </source>
</evidence>
<evidence type="ECO:0000313" key="5">
    <source>
        <dbReference type="EMBL" id="KAI6784260.1"/>
    </source>
</evidence>
<comment type="caution">
    <text evidence="5">The sequence shown here is derived from an EMBL/GenBank/DDBJ whole genome shotgun (WGS) entry which is preliminary data.</text>
</comment>
<comment type="similarity">
    <text evidence="4">Belongs to the WD repeat PROPPIN family.</text>
</comment>
<dbReference type="InterPro" id="IPR001680">
    <property type="entry name" value="WD40_rpt"/>
</dbReference>
<dbReference type="SMART" id="SM00320">
    <property type="entry name" value="WD40"/>
    <property type="match status" value="2"/>
</dbReference>
<accession>A0A9P9Y770</accession>
<evidence type="ECO:0000256" key="2">
    <source>
        <dbReference type="ARBA" id="ARBA00022574"/>
    </source>
</evidence>
<protein>
    <recommendedName>
        <fullName evidence="7">SVP1-like protein 2</fullName>
    </recommendedName>
</protein>
<keyword evidence="3" id="KW-0677">Repeat</keyword>
<dbReference type="PANTHER" id="PTHR11227">
    <property type="entry name" value="WD-REPEAT PROTEIN INTERACTING WITH PHOSPHOINOSIDES WIPI -RELATED"/>
    <property type="match status" value="1"/>
</dbReference>
<dbReference type="Gene3D" id="2.130.10.10">
    <property type="entry name" value="YVTN repeat-like/Quinoprotein amine dehydrogenase"/>
    <property type="match status" value="1"/>
</dbReference>
<dbReference type="InterPro" id="IPR015943">
    <property type="entry name" value="WD40/YVTN_repeat-like_dom_sf"/>
</dbReference>
<reference evidence="5" key="2">
    <citation type="submission" date="2022-07" db="EMBL/GenBank/DDBJ databases">
        <authorList>
            <person name="Goncalves M.F.M."/>
            <person name="Hilario S."/>
            <person name="Van De Peer Y."/>
            <person name="Esteves A.C."/>
            <person name="Alves A."/>
        </authorList>
    </citation>
    <scope>NUCLEOTIDE SEQUENCE</scope>
    <source>
        <strain evidence="5">MUM 19.33</strain>
    </source>
</reference>
<keyword evidence="6" id="KW-1185">Reference proteome</keyword>
<name>A0A9P9Y770_9HYPO</name>
<reference evidence="5" key="1">
    <citation type="journal article" date="2021" name="J Fungi (Basel)">
        <title>Genomic and Metabolomic Analyses of the Marine Fungus Emericellopsis cladophorae: Insights into Saltwater Adaptability Mechanisms and Its Biosynthetic Potential.</title>
        <authorList>
            <person name="Goncalves M.F.M."/>
            <person name="Hilario S."/>
            <person name="Van de Peer Y."/>
            <person name="Esteves A.C."/>
            <person name="Alves A."/>
        </authorList>
    </citation>
    <scope>NUCLEOTIDE SEQUENCE</scope>
    <source>
        <strain evidence="5">MUM 19.33</strain>
    </source>
</reference>
<evidence type="ECO:0008006" key="7">
    <source>
        <dbReference type="Google" id="ProtNLM"/>
    </source>
</evidence>
<dbReference type="Pfam" id="PF21032">
    <property type="entry name" value="PROPPIN"/>
    <property type="match status" value="1"/>
</dbReference>
<dbReference type="InterPro" id="IPR036322">
    <property type="entry name" value="WD40_repeat_dom_sf"/>
</dbReference>
<sequence>MTFAGTNLLLVFDSRSGTLKDSRDFNGGFGLVQMLGTSQYMALVGGGKSPKFAINKAIIWDQEKGKVVTEISALEAVRNVQLNRQKIVVVLQHSARVYAFSKKPNLLHAYETADNQGGLCCLTNDRLVIPGRTSGQVQIVELATGNVSIIPAHSSALRALQVSPDGELLATASETGTLIRIFSTANCAKLAELRRGVDPATIFSLDFSPSSTLLACTSDKSTLHVFDVPHPRKPNSYKSNHQREAEGKWGFIGKLPMMPRVFSDVYSFASTTFESGDELVAGGIIPATQGNHASSPRPAKGLIGWIEENALIVVGTGYKCRWEKFIIGIGEDGKRNCYREGWKPYHGQS</sequence>
<dbReference type="GeneID" id="75831292"/>
<dbReference type="OrthoDB" id="1667587at2759"/>
<dbReference type="AlphaFoldDB" id="A0A9P9Y770"/>
<dbReference type="Proteomes" id="UP001055219">
    <property type="component" value="Unassembled WGS sequence"/>
</dbReference>
<evidence type="ECO:0000256" key="3">
    <source>
        <dbReference type="ARBA" id="ARBA00022737"/>
    </source>
</evidence>
<evidence type="ECO:0000256" key="1">
    <source>
        <dbReference type="ARBA" id="ARBA00004148"/>
    </source>
</evidence>
<proteinExistence type="inferred from homology"/>
<dbReference type="InterPro" id="IPR048720">
    <property type="entry name" value="PROPPIN"/>
</dbReference>